<organism evidence="1 2">
    <name type="scientific">Pleurodeles waltl</name>
    <name type="common">Iberian ribbed newt</name>
    <dbReference type="NCBI Taxonomy" id="8319"/>
    <lineage>
        <taxon>Eukaryota</taxon>
        <taxon>Metazoa</taxon>
        <taxon>Chordata</taxon>
        <taxon>Craniata</taxon>
        <taxon>Vertebrata</taxon>
        <taxon>Euteleostomi</taxon>
        <taxon>Amphibia</taxon>
        <taxon>Batrachia</taxon>
        <taxon>Caudata</taxon>
        <taxon>Salamandroidea</taxon>
        <taxon>Salamandridae</taxon>
        <taxon>Pleurodelinae</taxon>
        <taxon>Pleurodeles</taxon>
    </lineage>
</organism>
<keyword evidence="2" id="KW-1185">Reference proteome</keyword>
<proteinExistence type="predicted"/>
<reference evidence="1" key="1">
    <citation type="journal article" date="2022" name="bioRxiv">
        <title>Sequencing and chromosome-scale assembly of the giantPleurodeles waltlgenome.</title>
        <authorList>
            <person name="Brown T."/>
            <person name="Elewa A."/>
            <person name="Iarovenko S."/>
            <person name="Subramanian E."/>
            <person name="Araus A.J."/>
            <person name="Petzold A."/>
            <person name="Susuki M."/>
            <person name="Suzuki K.-i.T."/>
            <person name="Hayashi T."/>
            <person name="Toyoda A."/>
            <person name="Oliveira C."/>
            <person name="Osipova E."/>
            <person name="Leigh N.D."/>
            <person name="Simon A."/>
            <person name="Yun M.H."/>
        </authorList>
    </citation>
    <scope>NUCLEOTIDE SEQUENCE</scope>
    <source>
        <strain evidence="1">20211129_DDA</strain>
        <tissue evidence="1">Liver</tissue>
    </source>
</reference>
<evidence type="ECO:0000313" key="2">
    <source>
        <dbReference type="Proteomes" id="UP001066276"/>
    </source>
</evidence>
<name>A0AAV7L8F7_PLEWA</name>
<accession>A0AAV7L8F7</accession>
<dbReference type="AlphaFoldDB" id="A0AAV7L8F7"/>
<gene>
    <name evidence="1" type="ORF">NDU88_000985</name>
</gene>
<dbReference type="Proteomes" id="UP001066276">
    <property type="component" value="Chromosome 11"/>
</dbReference>
<dbReference type="EMBL" id="JANPWB010000015">
    <property type="protein sequence ID" value="KAJ1087822.1"/>
    <property type="molecule type" value="Genomic_DNA"/>
</dbReference>
<protein>
    <submittedName>
        <fullName evidence="1">Uncharacterized protein</fullName>
    </submittedName>
</protein>
<sequence length="83" mass="9232">MPRWCSLSSRMLSIPPDKLAPCPSFGLGNSLPASNCPDHRRPVSDSERRALKAQATGALLRQLRIGARLRRLPARLLLLRPSY</sequence>
<comment type="caution">
    <text evidence="1">The sequence shown here is derived from an EMBL/GenBank/DDBJ whole genome shotgun (WGS) entry which is preliminary data.</text>
</comment>
<evidence type="ECO:0000313" key="1">
    <source>
        <dbReference type="EMBL" id="KAJ1087822.1"/>
    </source>
</evidence>